<dbReference type="GO" id="GO:0005524">
    <property type="term" value="F:ATP binding"/>
    <property type="evidence" value="ECO:0007669"/>
    <property type="project" value="UniProtKB-KW"/>
</dbReference>
<evidence type="ECO:0000256" key="1">
    <source>
        <dbReference type="ARBA" id="ARBA00009684"/>
    </source>
</evidence>
<dbReference type="EC" id="2.7.1.148" evidence="2"/>
<dbReference type="SUPFAM" id="SSF54211">
    <property type="entry name" value="Ribosomal protein S5 domain 2-like"/>
    <property type="match status" value="1"/>
</dbReference>
<dbReference type="EMBL" id="GDKF01004796">
    <property type="protein sequence ID" value="JAT73826.1"/>
    <property type="molecule type" value="Transcribed_RNA"/>
</dbReference>
<dbReference type="AlphaFoldDB" id="A0A1D2A3M7"/>
<evidence type="ECO:0000256" key="7">
    <source>
        <dbReference type="ARBA" id="ARBA00032554"/>
    </source>
</evidence>
<keyword evidence="5" id="KW-0418">Kinase</keyword>
<evidence type="ECO:0000256" key="6">
    <source>
        <dbReference type="ARBA" id="ARBA00022840"/>
    </source>
</evidence>
<keyword evidence="4" id="KW-0547">Nucleotide-binding</keyword>
<dbReference type="InterPro" id="IPR013750">
    <property type="entry name" value="GHMP_kinase_C_dom"/>
</dbReference>
<dbReference type="NCBIfam" id="TIGR00154">
    <property type="entry name" value="ispE"/>
    <property type="match status" value="1"/>
</dbReference>
<organism evidence="10">
    <name type="scientific">Auxenochlorella protothecoides</name>
    <name type="common">Green microalga</name>
    <name type="synonym">Chlorella protothecoides</name>
    <dbReference type="NCBI Taxonomy" id="3075"/>
    <lineage>
        <taxon>Eukaryota</taxon>
        <taxon>Viridiplantae</taxon>
        <taxon>Chlorophyta</taxon>
        <taxon>core chlorophytes</taxon>
        <taxon>Trebouxiophyceae</taxon>
        <taxon>Chlorellales</taxon>
        <taxon>Chlorellaceae</taxon>
        <taxon>Auxenochlorella</taxon>
    </lineage>
</organism>
<reference evidence="10" key="1">
    <citation type="submission" date="2015-08" db="EMBL/GenBank/DDBJ databases">
        <authorList>
            <person name="Babu N.S."/>
            <person name="Beckwith C.J."/>
            <person name="Beseler K.G."/>
            <person name="Brison A."/>
            <person name="Carone J.V."/>
            <person name="Caskin T.P."/>
            <person name="Diamond M."/>
            <person name="Durham M.E."/>
            <person name="Foxe J.M."/>
            <person name="Go M."/>
            <person name="Henderson B.A."/>
            <person name="Jones I.B."/>
            <person name="McGettigan J.A."/>
            <person name="Micheletti S.J."/>
            <person name="Nasrallah M.E."/>
            <person name="Ortiz D."/>
            <person name="Piller C.R."/>
            <person name="Privatt S.R."/>
            <person name="Schneider S.L."/>
            <person name="Sharp S."/>
            <person name="Smith T.C."/>
            <person name="Stanton J.D."/>
            <person name="Ullery H.E."/>
            <person name="Wilson R.J."/>
            <person name="Serrano M.G."/>
            <person name="Buck G."/>
            <person name="Lee V."/>
            <person name="Wang Y."/>
            <person name="Carvalho R."/>
            <person name="Voegtly L."/>
            <person name="Shi R."/>
            <person name="Duckworth R."/>
            <person name="Johnson A."/>
            <person name="Loviza R."/>
            <person name="Walstead R."/>
            <person name="Shah Z."/>
            <person name="Kiflezghi M."/>
            <person name="Wade K."/>
            <person name="Ball S.L."/>
            <person name="Bradley K.W."/>
            <person name="Asai D.J."/>
            <person name="Bowman C.A."/>
            <person name="Russell D.A."/>
            <person name="Pope W.H."/>
            <person name="Jacobs-Sera D."/>
            <person name="Hendrix R.W."/>
            <person name="Hatfull G.F."/>
        </authorList>
    </citation>
    <scope>NUCLEOTIDE SEQUENCE</scope>
</reference>
<dbReference type="HAMAP" id="MF_00061">
    <property type="entry name" value="IspE"/>
    <property type="match status" value="1"/>
</dbReference>
<keyword evidence="6" id="KW-0067">ATP-binding</keyword>
<keyword evidence="3" id="KW-0808">Transferase</keyword>
<dbReference type="PANTHER" id="PTHR43527:SF2">
    <property type="entry name" value="4-DIPHOSPHOCYTIDYL-2-C-METHYL-D-ERYTHRITOL KINASE, CHLOROPLASTIC"/>
    <property type="match status" value="1"/>
</dbReference>
<dbReference type="Pfam" id="PF08544">
    <property type="entry name" value="GHMP_kinases_C"/>
    <property type="match status" value="1"/>
</dbReference>
<dbReference type="InterPro" id="IPR004424">
    <property type="entry name" value="IspE"/>
</dbReference>
<evidence type="ECO:0000259" key="8">
    <source>
        <dbReference type="Pfam" id="PF00288"/>
    </source>
</evidence>
<proteinExistence type="inferred from homology"/>
<dbReference type="InterPro" id="IPR036554">
    <property type="entry name" value="GHMP_kinase_C_sf"/>
</dbReference>
<evidence type="ECO:0000256" key="3">
    <source>
        <dbReference type="ARBA" id="ARBA00022679"/>
    </source>
</evidence>
<dbReference type="Gene3D" id="3.30.70.890">
    <property type="entry name" value="GHMP kinase, C-terminal domain"/>
    <property type="match status" value="1"/>
</dbReference>
<evidence type="ECO:0000256" key="4">
    <source>
        <dbReference type="ARBA" id="ARBA00022741"/>
    </source>
</evidence>
<name>A0A1D2A3M7_AUXPR</name>
<evidence type="ECO:0000259" key="9">
    <source>
        <dbReference type="Pfam" id="PF08544"/>
    </source>
</evidence>
<feature type="domain" description="GHMP kinase N-terminal" evidence="8">
    <location>
        <begin position="122"/>
        <end position="193"/>
    </location>
</feature>
<dbReference type="SUPFAM" id="SSF55060">
    <property type="entry name" value="GHMP Kinase, C-terminal domain"/>
    <property type="match status" value="1"/>
</dbReference>
<accession>A0A1D2A3M7</accession>
<comment type="similarity">
    <text evidence="1">Belongs to the GHMP kinase family. IspE subfamily.</text>
</comment>
<dbReference type="GO" id="GO:0050515">
    <property type="term" value="F:4-(cytidine 5'-diphospho)-2-C-methyl-D-erythritol kinase activity"/>
    <property type="evidence" value="ECO:0007669"/>
    <property type="project" value="UniProtKB-EC"/>
</dbReference>
<dbReference type="InterPro" id="IPR014721">
    <property type="entry name" value="Ribsml_uS5_D2-typ_fold_subgr"/>
</dbReference>
<dbReference type="InterPro" id="IPR020568">
    <property type="entry name" value="Ribosomal_Su5_D2-typ_SF"/>
</dbReference>
<sequence length="369" mass="39209">MACAVCQPAVQARGRNISSTVHLCHTRRIEAAGTSRLRQRSASAQVCRAGVGNDTTLHLFSPCKINLFLRVERRRPDGFHDLASLFQVVSWGDDMEFEPLGSSAGADVLTCNMLDVPTDSSNLAIKALDLFRRKTGSRERYRVGLRKRVPHGAGLGGGSGNAATALWAANQLAGRPAADDDLLAWSGEIGSDISVFFGSGCSYCTGRGEVVQDVRPVPLSTNTPLLLVKPPAGLPTPAVFKRLDLERCSREDPLRLLQGLQGLRRASAALCVNDLQAPAFQLLEELAEIKGRLEGSGAFDAVFMSGSGSTVVGVGSDAVPDSIAAWRQDLFLAPARPVLREEGAWYAAPAPELLRELGVSAVAQPVGGI</sequence>
<gene>
    <name evidence="10" type="ORF">g.22392</name>
</gene>
<feature type="domain" description="GHMP kinase C-terminal" evidence="9">
    <location>
        <begin position="260"/>
        <end position="322"/>
    </location>
</feature>
<dbReference type="GO" id="GO:0016114">
    <property type="term" value="P:terpenoid biosynthetic process"/>
    <property type="evidence" value="ECO:0007669"/>
    <property type="project" value="InterPro"/>
</dbReference>
<evidence type="ECO:0000256" key="2">
    <source>
        <dbReference type="ARBA" id="ARBA00012052"/>
    </source>
</evidence>
<dbReference type="Pfam" id="PF00288">
    <property type="entry name" value="GHMP_kinases_N"/>
    <property type="match status" value="1"/>
</dbReference>
<dbReference type="InterPro" id="IPR006204">
    <property type="entry name" value="GHMP_kinase_N_dom"/>
</dbReference>
<evidence type="ECO:0000256" key="5">
    <source>
        <dbReference type="ARBA" id="ARBA00022777"/>
    </source>
</evidence>
<evidence type="ECO:0000313" key="10">
    <source>
        <dbReference type="EMBL" id="JAT73826.1"/>
    </source>
</evidence>
<dbReference type="PANTHER" id="PTHR43527">
    <property type="entry name" value="4-DIPHOSPHOCYTIDYL-2-C-METHYL-D-ERYTHRITOL KINASE, CHLOROPLASTIC"/>
    <property type="match status" value="1"/>
</dbReference>
<dbReference type="Gene3D" id="3.30.230.10">
    <property type="match status" value="1"/>
</dbReference>
<protein>
    <recommendedName>
        <fullName evidence="2">4-(cytidine 5'-diphospho)-2-C-methyl-D-erythritol kinase</fullName>
        <ecNumber evidence="2">2.7.1.148</ecNumber>
    </recommendedName>
    <alternativeName>
        <fullName evidence="7">4-(cytidine-5'-diphospho)-2-C-methyl-D-erythritol kinase</fullName>
    </alternativeName>
</protein>